<evidence type="ECO:0000313" key="2">
    <source>
        <dbReference type="Proteomes" id="UP000479000"/>
    </source>
</evidence>
<evidence type="ECO:0000313" key="1">
    <source>
        <dbReference type="EMBL" id="CAB0010323.1"/>
    </source>
</evidence>
<dbReference type="Proteomes" id="UP000479000">
    <property type="component" value="Unassembled WGS sequence"/>
</dbReference>
<proteinExistence type="predicted"/>
<accession>A0A6H5H453</accession>
<keyword evidence="2" id="KW-1185">Reference proteome</keyword>
<name>A0A6H5H453_9HEMI</name>
<reference evidence="1 2" key="1">
    <citation type="submission" date="2020-02" db="EMBL/GenBank/DDBJ databases">
        <authorList>
            <person name="Ferguson B K."/>
        </authorList>
    </citation>
    <scope>NUCLEOTIDE SEQUENCE [LARGE SCALE GENOMIC DNA]</scope>
</reference>
<gene>
    <name evidence="1" type="ORF">NTEN_LOCUS15368</name>
</gene>
<dbReference type="EMBL" id="CADCXU010022990">
    <property type="protein sequence ID" value="CAB0010323.1"/>
    <property type="molecule type" value="Genomic_DNA"/>
</dbReference>
<sequence>MYTQACAYTFERSIKFPMNNSNSGVIRLHSIGTPSWVLHERIIFLNYARMRLRI</sequence>
<organism evidence="1 2">
    <name type="scientific">Nesidiocoris tenuis</name>
    <dbReference type="NCBI Taxonomy" id="355587"/>
    <lineage>
        <taxon>Eukaryota</taxon>
        <taxon>Metazoa</taxon>
        <taxon>Ecdysozoa</taxon>
        <taxon>Arthropoda</taxon>
        <taxon>Hexapoda</taxon>
        <taxon>Insecta</taxon>
        <taxon>Pterygota</taxon>
        <taxon>Neoptera</taxon>
        <taxon>Paraneoptera</taxon>
        <taxon>Hemiptera</taxon>
        <taxon>Heteroptera</taxon>
        <taxon>Panheteroptera</taxon>
        <taxon>Cimicomorpha</taxon>
        <taxon>Miridae</taxon>
        <taxon>Dicyphina</taxon>
        <taxon>Nesidiocoris</taxon>
    </lineage>
</organism>
<protein>
    <submittedName>
        <fullName evidence="1">Uncharacterized protein</fullName>
    </submittedName>
</protein>
<dbReference type="AlphaFoldDB" id="A0A6H5H453"/>